<sequence>MKKKKITSYFANITPFQLAFLINALFLICYLISGTMKYEVSDDFMMEVMVSGAYTGTPSPYIMFMNPLIGLFLSTLYKLHASLNWYFYFQVAMIFLSLTGITYLILKKKRTSFTLLLAVLFIGFFSNDLYQLMQFTKTATVTIGCGCFFLITAIVQKNISYKRLLLGACYVLIGTMIRNKCFYITVAFLFLTCCLLFLRHLKQNQCSYKVMIKPLLIFACTLGICYAFVYGSSKVFTSMHPDYAAYKEYNEARAIITDYPVDGYQNLKDDLSAIGVSENDFYNLAHFGYGDTQIYDADYVKQVSEIVAAHRLQDTPSILRIGYNMLKQRYDKYISVLGCLAIGLAVFIKKSRSFLLIFANVLVTGVLLIYIFYQGRVVYRVEYSIFLSLAISILCYDHFLTQEHTYPLERFLPAGIVILLLMHIPSFLPNTHQNFAVMFNSWENHVGKYRASFIDNRQEGILQEMQQHPNRIYYLGFQTTIQTMYLNYDPRFVMEPNMFNNAIYLAGVDSFHPSRMQWLQEHKLKGTMEELLDKDVYLIENIYQEEMLNFIKEHYDATARLTQYAVIDGYQIWKIEAN</sequence>
<comment type="caution">
    <text evidence="2">The sequence shown here is derived from an EMBL/GenBank/DDBJ whole genome shotgun (WGS) entry which is preliminary data.</text>
</comment>
<reference evidence="2 3" key="1">
    <citation type="submission" date="2019-03" db="EMBL/GenBank/DDBJ databases">
        <title>Genomic Encyclopedia of Type Strains, Phase IV (KMG-IV): sequencing the most valuable type-strain genomes for metagenomic binning, comparative biology and taxonomic classification.</title>
        <authorList>
            <person name="Goeker M."/>
        </authorList>
    </citation>
    <scope>NUCLEOTIDE SEQUENCE [LARGE SCALE GENOMIC DNA]</scope>
    <source>
        <strain evidence="2 3">DSM 29481</strain>
    </source>
</reference>
<dbReference type="AlphaFoldDB" id="A0A4V2VK91"/>
<feature type="transmembrane region" description="Helical" evidence="1">
    <location>
        <begin position="113"/>
        <end position="132"/>
    </location>
</feature>
<dbReference type="EMBL" id="SMBP01000012">
    <property type="protein sequence ID" value="TCU59025.1"/>
    <property type="molecule type" value="Genomic_DNA"/>
</dbReference>
<feature type="transmembrane region" description="Helical" evidence="1">
    <location>
        <begin position="380"/>
        <end position="399"/>
    </location>
</feature>
<gene>
    <name evidence="2" type="ORF">EDD61_11253</name>
</gene>
<evidence type="ECO:0000313" key="3">
    <source>
        <dbReference type="Proteomes" id="UP000295773"/>
    </source>
</evidence>
<feature type="transmembrane region" description="Helical" evidence="1">
    <location>
        <begin position="138"/>
        <end position="155"/>
    </location>
</feature>
<dbReference type="Proteomes" id="UP000295773">
    <property type="component" value="Unassembled WGS sequence"/>
</dbReference>
<organism evidence="2 3">
    <name type="scientific">Longicatena caecimuris</name>
    <dbReference type="NCBI Taxonomy" id="1796635"/>
    <lineage>
        <taxon>Bacteria</taxon>
        <taxon>Bacillati</taxon>
        <taxon>Bacillota</taxon>
        <taxon>Erysipelotrichia</taxon>
        <taxon>Erysipelotrichales</taxon>
        <taxon>Erysipelotrichaceae</taxon>
        <taxon>Longicatena</taxon>
    </lineage>
</organism>
<keyword evidence="1" id="KW-1133">Transmembrane helix</keyword>
<feature type="transmembrane region" description="Helical" evidence="1">
    <location>
        <begin position="20"/>
        <end position="40"/>
    </location>
</feature>
<evidence type="ECO:0008006" key="4">
    <source>
        <dbReference type="Google" id="ProtNLM"/>
    </source>
</evidence>
<feature type="transmembrane region" description="Helical" evidence="1">
    <location>
        <begin position="85"/>
        <end position="106"/>
    </location>
</feature>
<evidence type="ECO:0000256" key="1">
    <source>
        <dbReference type="SAM" id="Phobius"/>
    </source>
</evidence>
<keyword evidence="1" id="KW-0812">Transmembrane</keyword>
<feature type="transmembrane region" description="Helical" evidence="1">
    <location>
        <begin position="411"/>
        <end position="428"/>
    </location>
</feature>
<feature type="transmembrane region" description="Helical" evidence="1">
    <location>
        <begin position="210"/>
        <end position="229"/>
    </location>
</feature>
<feature type="transmembrane region" description="Helical" evidence="1">
    <location>
        <begin position="330"/>
        <end position="348"/>
    </location>
</feature>
<accession>A0A4V2VK91</accession>
<evidence type="ECO:0000313" key="2">
    <source>
        <dbReference type="EMBL" id="TCU59025.1"/>
    </source>
</evidence>
<proteinExistence type="predicted"/>
<feature type="transmembrane region" description="Helical" evidence="1">
    <location>
        <begin position="61"/>
        <end position="79"/>
    </location>
</feature>
<feature type="transmembrane region" description="Helical" evidence="1">
    <location>
        <begin position="354"/>
        <end position="373"/>
    </location>
</feature>
<feature type="transmembrane region" description="Helical" evidence="1">
    <location>
        <begin position="181"/>
        <end position="198"/>
    </location>
</feature>
<dbReference type="RefSeq" id="WP_008979200.1">
    <property type="nucleotide sequence ID" value="NZ_DBGDHU010000026.1"/>
</dbReference>
<protein>
    <recommendedName>
        <fullName evidence="4">Dolichyl-phosphate-mannose-protein mannosyltransferase</fullName>
    </recommendedName>
</protein>
<keyword evidence="1" id="KW-0472">Membrane</keyword>
<keyword evidence="3" id="KW-1185">Reference proteome</keyword>
<name>A0A4V2VK91_9FIRM</name>